<dbReference type="Pfam" id="PF14604">
    <property type="entry name" value="SH3_9"/>
    <property type="match status" value="1"/>
</dbReference>
<dbReference type="Proteomes" id="UP000274131">
    <property type="component" value="Unassembled WGS sequence"/>
</dbReference>
<dbReference type="GO" id="GO:0005096">
    <property type="term" value="F:GTPase activator activity"/>
    <property type="evidence" value="ECO:0007669"/>
    <property type="project" value="InterPro"/>
</dbReference>
<dbReference type="PROSITE" id="PS50238">
    <property type="entry name" value="RHOGAP"/>
    <property type="match status" value="1"/>
</dbReference>
<evidence type="ECO:0000313" key="8">
    <source>
        <dbReference type="WBParaSite" id="EVEC_0001026601-mRNA-1"/>
    </source>
</evidence>
<reference evidence="8" key="1">
    <citation type="submission" date="2017-02" db="UniProtKB">
        <authorList>
            <consortium name="WormBaseParasite"/>
        </authorList>
    </citation>
    <scope>IDENTIFICATION</scope>
</reference>
<dbReference type="CDD" id="cd11882">
    <property type="entry name" value="SH3_GRAF-like"/>
    <property type="match status" value="1"/>
</dbReference>
<dbReference type="STRING" id="51028.A0A0N4VHG5"/>
<reference evidence="6 7" key="2">
    <citation type="submission" date="2018-10" db="EMBL/GenBank/DDBJ databases">
        <authorList>
            <consortium name="Pathogen Informatics"/>
        </authorList>
    </citation>
    <scope>NUCLEOTIDE SEQUENCE [LARGE SCALE GENOMIC DNA]</scope>
</reference>
<dbReference type="FunFam" id="2.30.30.40:FF:000055">
    <property type="entry name" value="rho GTPase-activating protein 26 isoform X1"/>
    <property type="match status" value="1"/>
</dbReference>
<dbReference type="InterPro" id="IPR001452">
    <property type="entry name" value="SH3_domain"/>
</dbReference>
<dbReference type="Gene3D" id="2.30.30.40">
    <property type="entry name" value="SH3 Domains"/>
    <property type="match status" value="1"/>
</dbReference>
<evidence type="ECO:0000259" key="5">
    <source>
        <dbReference type="PROSITE" id="PS50238"/>
    </source>
</evidence>
<accession>A0A0N4VHG5</accession>
<evidence type="ECO:0000313" key="6">
    <source>
        <dbReference type="EMBL" id="VDD94859.1"/>
    </source>
</evidence>
<dbReference type="PANTHER" id="PTHR12552:SF1">
    <property type="entry name" value="RHO GTPASE-ACTIVATING PROTEIN GRAF"/>
    <property type="match status" value="1"/>
</dbReference>
<feature type="region of interest" description="Disordered" evidence="3">
    <location>
        <begin position="164"/>
        <end position="222"/>
    </location>
</feature>
<dbReference type="InterPro" id="IPR000198">
    <property type="entry name" value="RhoGAP_dom"/>
</dbReference>
<feature type="region of interest" description="Disordered" evidence="3">
    <location>
        <begin position="138"/>
        <end position="157"/>
    </location>
</feature>
<keyword evidence="7" id="KW-1185">Reference proteome</keyword>
<dbReference type="SMART" id="SM00324">
    <property type="entry name" value="RhoGAP"/>
    <property type="match status" value="1"/>
</dbReference>
<dbReference type="SUPFAM" id="SSF50044">
    <property type="entry name" value="SH3-domain"/>
    <property type="match status" value="1"/>
</dbReference>
<dbReference type="OrthoDB" id="3183924at2759"/>
<dbReference type="PROSITE" id="PS50002">
    <property type="entry name" value="SH3"/>
    <property type="match status" value="1"/>
</dbReference>
<proteinExistence type="predicted"/>
<dbReference type="InterPro" id="IPR008936">
    <property type="entry name" value="Rho_GTPase_activation_prot"/>
</dbReference>
<feature type="compositionally biased region" description="Polar residues" evidence="3">
    <location>
        <begin position="164"/>
        <end position="178"/>
    </location>
</feature>
<organism evidence="8">
    <name type="scientific">Enterobius vermicularis</name>
    <name type="common">Human pinworm</name>
    <dbReference type="NCBI Taxonomy" id="51028"/>
    <lineage>
        <taxon>Eukaryota</taxon>
        <taxon>Metazoa</taxon>
        <taxon>Ecdysozoa</taxon>
        <taxon>Nematoda</taxon>
        <taxon>Chromadorea</taxon>
        <taxon>Rhabditida</taxon>
        <taxon>Spirurina</taxon>
        <taxon>Oxyuridomorpha</taxon>
        <taxon>Oxyuroidea</taxon>
        <taxon>Oxyuridae</taxon>
        <taxon>Enterobius</taxon>
    </lineage>
</organism>
<dbReference type="WBParaSite" id="EVEC_0001026601-mRNA-1">
    <property type="protein sequence ID" value="EVEC_0001026601-mRNA-1"/>
    <property type="gene ID" value="EVEC_0001026601"/>
</dbReference>
<sequence length="279" mass="30759">YIYIYIYIYNVIDIKSLCLFPLAETNLPEPLMTFDLHHHFINAAKMDSSMRVSHIHYYVHQLPKPHFDMLKMVIKHLRKVADHYNENLMTVGNLGVCFGPTLLRPKEETNAAILDIKFCNVIVEVLIANYDTIFNKEPSQLGGMPCPPKPSHGLGEKEDISVGASVSTSRMRTSTENGGQRIGASGSSPGTSTTGTNSGRLQSISSSISSSSQKSPSLRSKARRVKTLYECTAGHDSELSFQPGQIITNVYESKEEGWLVGTLNGKTGLIPANYVEPLP</sequence>
<dbReference type="SUPFAM" id="SSF48350">
    <property type="entry name" value="GTPase activation domain, GAP"/>
    <property type="match status" value="1"/>
</dbReference>
<dbReference type="SMART" id="SM00326">
    <property type="entry name" value="SH3"/>
    <property type="match status" value="1"/>
</dbReference>
<gene>
    <name evidence="6" type="ORF">EVEC_LOCUS9610</name>
</gene>
<dbReference type="InterPro" id="IPR036028">
    <property type="entry name" value="SH3-like_dom_sf"/>
</dbReference>
<dbReference type="InterPro" id="IPR047234">
    <property type="entry name" value="GRAF_fam"/>
</dbReference>
<feature type="domain" description="Rho-GAP" evidence="5">
    <location>
        <begin position="1"/>
        <end position="134"/>
    </location>
</feature>
<evidence type="ECO:0000313" key="7">
    <source>
        <dbReference type="Proteomes" id="UP000274131"/>
    </source>
</evidence>
<keyword evidence="1 2" id="KW-0728">SH3 domain</keyword>
<name>A0A0N4VHG5_ENTVE</name>
<dbReference type="PANTHER" id="PTHR12552">
    <property type="entry name" value="OLIGOPHRENIN 1"/>
    <property type="match status" value="1"/>
</dbReference>
<evidence type="ECO:0000256" key="2">
    <source>
        <dbReference type="PROSITE-ProRule" id="PRU00192"/>
    </source>
</evidence>
<dbReference type="Gene3D" id="1.10.555.10">
    <property type="entry name" value="Rho GTPase activation protein"/>
    <property type="match status" value="1"/>
</dbReference>
<dbReference type="Pfam" id="PF00620">
    <property type="entry name" value="RhoGAP"/>
    <property type="match status" value="1"/>
</dbReference>
<evidence type="ECO:0000256" key="3">
    <source>
        <dbReference type="SAM" id="MobiDB-lite"/>
    </source>
</evidence>
<dbReference type="EMBL" id="UXUI01010169">
    <property type="protein sequence ID" value="VDD94859.1"/>
    <property type="molecule type" value="Genomic_DNA"/>
</dbReference>
<feature type="compositionally biased region" description="Low complexity" evidence="3">
    <location>
        <begin position="183"/>
        <end position="219"/>
    </location>
</feature>
<dbReference type="AlphaFoldDB" id="A0A0N4VHG5"/>
<dbReference type="GO" id="GO:0007165">
    <property type="term" value="P:signal transduction"/>
    <property type="evidence" value="ECO:0007669"/>
    <property type="project" value="InterPro"/>
</dbReference>
<evidence type="ECO:0000259" key="4">
    <source>
        <dbReference type="PROSITE" id="PS50002"/>
    </source>
</evidence>
<protein>
    <submittedName>
        <fullName evidence="8">SH3 domain-containing protein</fullName>
    </submittedName>
</protein>
<evidence type="ECO:0000256" key="1">
    <source>
        <dbReference type="ARBA" id="ARBA00022443"/>
    </source>
</evidence>
<feature type="domain" description="SH3" evidence="4">
    <location>
        <begin position="220"/>
        <end position="279"/>
    </location>
</feature>